<dbReference type="AlphaFoldDB" id="A0A8J2HJ90"/>
<organism evidence="1 2">
    <name type="scientific">Cotesia congregata</name>
    <name type="common">Parasitoid wasp</name>
    <name type="synonym">Apanteles congregatus</name>
    <dbReference type="NCBI Taxonomy" id="51543"/>
    <lineage>
        <taxon>Eukaryota</taxon>
        <taxon>Metazoa</taxon>
        <taxon>Ecdysozoa</taxon>
        <taxon>Arthropoda</taxon>
        <taxon>Hexapoda</taxon>
        <taxon>Insecta</taxon>
        <taxon>Pterygota</taxon>
        <taxon>Neoptera</taxon>
        <taxon>Endopterygota</taxon>
        <taxon>Hymenoptera</taxon>
        <taxon>Apocrita</taxon>
        <taxon>Ichneumonoidea</taxon>
        <taxon>Braconidae</taxon>
        <taxon>Microgastrinae</taxon>
        <taxon>Cotesia</taxon>
    </lineage>
</organism>
<comment type="caution">
    <text evidence="1">The sequence shown here is derived from an EMBL/GenBank/DDBJ whole genome shotgun (WGS) entry which is preliminary data.</text>
</comment>
<sequence>MEQLTVCKPIPQLNIFLLFFVPGVLHYCKDSLYIYRYIYLNMYTYHKKANTWEVKNYFYLFSHPFKRSIQSRKKITKIVINIYTLKTKIPVWNVKLRTKFLNLDISCASEFNKGNKK</sequence>
<accession>A0A8J2HJ90</accession>
<name>A0A8J2HJ90_COTCN</name>
<reference evidence="1" key="1">
    <citation type="submission" date="2021-04" db="EMBL/GenBank/DDBJ databases">
        <authorList>
            <person name="Chebbi M.A.C M."/>
        </authorList>
    </citation>
    <scope>NUCLEOTIDE SEQUENCE</scope>
</reference>
<dbReference type="EMBL" id="CAJNRD030001122">
    <property type="protein sequence ID" value="CAG5100797.1"/>
    <property type="molecule type" value="Genomic_DNA"/>
</dbReference>
<protein>
    <submittedName>
        <fullName evidence="1">Uncharacterized protein</fullName>
    </submittedName>
</protein>
<proteinExistence type="predicted"/>
<gene>
    <name evidence="1" type="ORF">HICCMSTLAB_LOCUS9870</name>
</gene>
<dbReference type="Proteomes" id="UP000786811">
    <property type="component" value="Unassembled WGS sequence"/>
</dbReference>
<evidence type="ECO:0000313" key="2">
    <source>
        <dbReference type="Proteomes" id="UP000786811"/>
    </source>
</evidence>
<keyword evidence="2" id="KW-1185">Reference proteome</keyword>
<evidence type="ECO:0000313" key="1">
    <source>
        <dbReference type="EMBL" id="CAG5100797.1"/>
    </source>
</evidence>